<protein>
    <recommendedName>
        <fullName evidence="3">OmpA-like domain-containing protein</fullName>
    </recommendedName>
</protein>
<dbReference type="SUPFAM" id="SSF103088">
    <property type="entry name" value="OmpA-like"/>
    <property type="match status" value="1"/>
</dbReference>
<sequence length="497" mass="53100">MTRFRVRNILGSMGSAAVFAAFFCLLPTHSSADTITVQSTNGAVQVTGHYLAHDGEILTLATESGPVSLRSEGVSCIGTDCPADGAAPVLRIAAQGRAAQLLVPALIEAYRRDTGNRLDHALWSASAIQAIDGLPETPFDVFLSPRPLSAAELDLAERKGLAALDNARQAQILAMDALVPAVAADHARGSIPLSRLVDAISGNGTVWPDRSASNRLHLLETIGPDLTWLLPESANGPELILHATPESLSDALAAEPDALALVPLSQVGPWRQLALSGPCGLRSTATERSIRTEDYPLTFPVYLYLPPWRPHPDIKAFLDWLRSEAAQLVVRRAGLVDLAGVPIPIDAQGRRFANAIRMAGADVPLGELQRLVRALDAHTRISITFRFDPGSTFLNAPSRSHLLMLAHAIRDGRYSGRDIVLVGFSDGRGPADANRDLAAARAEAVKEDLLAALGGALPFNVGIETDAFGEAMPLACDDSAPGQQANRRVEMWVRDRR</sequence>
<dbReference type="OrthoDB" id="9790048at2"/>
<dbReference type="SUPFAM" id="SSF53850">
    <property type="entry name" value="Periplasmic binding protein-like II"/>
    <property type="match status" value="1"/>
</dbReference>
<dbReference type="CDD" id="cd07185">
    <property type="entry name" value="OmpA_C-like"/>
    <property type="match status" value="1"/>
</dbReference>
<dbReference type="AlphaFoldDB" id="A0A2V1P6Z9"/>
<dbReference type="EMBL" id="QETF01000007">
    <property type="protein sequence ID" value="PWG17012.1"/>
    <property type="molecule type" value="Genomic_DNA"/>
</dbReference>
<proteinExistence type="predicted"/>
<dbReference type="InterPro" id="IPR050330">
    <property type="entry name" value="Bact_OuterMem_StrucFunc"/>
</dbReference>
<organism evidence="4 5">
    <name type="scientific">Salibaculum griseiflavum</name>
    <dbReference type="NCBI Taxonomy" id="1914409"/>
    <lineage>
        <taxon>Bacteria</taxon>
        <taxon>Pseudomonadati</taxon>
        <taxon>Pseudomonadota</taxon>
        <taxon>Alphaproteobacteria</taxon>
        <taxon>Rhodobacterales</taxon>
        <taxon>Roseobacteraceae</taxon>
        <taxon>Salibaculum</taxon>
    </lineage>
</organism>
<feature type="signal peptide" evidence="2">
    <location>
        <begin position="1"/>
        <end position="32"/>
    </location>
</feature>
<keyword evidence="5" id="KW-1185">Reference proteome</keyword>
<dbReference type="GO" id="GO:0016020">
    <property type="term" value="C:membrane"/>
    <property type="evidence" value="ECO:0007669"/>
    <property type="project" value="UniProtKB-UniRule"/>
</dbReference>
<evidence type="ECO:0000259" key="3">
    <source>
        <dbReference type="PROSITE" id="PS51123"/>
    </source>
</evidence>
<dbReference type="InterPro" id="IPR036737">
    <property type="entry name" value="OmpA-like_sf"/>
</dbReference>
<dbReference type="Gene3D" id="3.30.1330.60">
    <property type="entry name" value="OmpA-like domain"/>
    <property type="match status" value="1"/>
</dbReference>
<evidence type="ECO:0000313" key="5">
    <source>
        <dbReference type="Proteomes" id="UP000245293"/>
    </source>
</evidence>
<evidence type="ECO:0000256" key="2">
    <source>
        <dbReference type="SAM" id="SignalP"/>
    </source>
</evidence>
<name>A0A2V1P6Z9_9RHOB</name>
<dbReference type="PANTHER" id="PTHR30329:SF21">
    <property type="entry name" value="LIPOPROTEIN YIAD-RELATED"/>
    <property type="match status" value="1"/>
</dbReference>
<dbReference type="Gene3D" id="3.40.190.10">
    <property type="entry name" value="Periplasmic binding protein-like II"/>
    <property type="match status" value="2"/>
</dbReference>
<accession>A0A2V1P6Z9</accession>
<evidence type="ECO:0000313" key="4">
    <source>
        <dbReference type="EMBL" id="PWG17012.1"/>
    </source>
</evidence>
<dbReference type="PANTHER" id="PTHR30329">
    <property type="entry name" value="STATOR ELEMENT OF FLAGELLAR MOTOR COMPLEX"/>
    <property type="match status" value="1"/>
</dbReference>
<reference evidence="5" key="1">
    <citation type="submission" date="2018-05" db="EMBL/GenBank/DDBJ databases">
        <authorList>
            <person name="Du Z."/>
            <person name="Wang X."/>
        </authorList>
    </citation>
    <scope>NUCLEOTIDE SEQUENCE [LARGE SCALE GENOMIC DNA]</scope>
    <source>
        <strain evidence="5">WDS4C29</strain>
    </source>
</reference>
<dbReference type="Proteomes" id="UP000245293">
    <property type="component" value="Unassembled WGS sequence"/>
</dbReference>
<dbReference type="PROSITE" id="PS51123">
    <property type="entry name" value="OMPA_2"/>
    <property type="match status" value="1"/>
</dbReference>
<dbReference type="InterPro" id="IPR006665">
    <property type="entry name" value="OmpA-like"/>
</dbReference>
<feature type="domain" description="OmpA-like" evidence="3">
    <location>
        <begin position="374"/>
        <end position="497"/>
    </location>
</feature>
<gene>
    <name evidence="4" type="ORF">DFK10_08150</name>
</gene>
<comment type="caution">
    <text evidence="4">The sequence shown here is derived from an EMBL/GenBank/DDBJ whole genome shotgun (WGS) entry which is preliminary data.</text>
</comment>
<evidence type="ECO:0000256" key="1">
    <source>
        <dbReference type="PROSITE-ProRule" id="PRU00473"/>
    </source>
</evidence>
<keyword evidence="1" id="KW-0472">Membrane</keyword>
<keyword evidence="2" id="KW-0732">Signal</keyword>
<feature type="chain" id="PRO_5015998872" description="OmpA-like domain-containing protein" evidence="2">
    <location>
        <begin position="33"/>
        <end position="497"/>
    </location>
</feature>
<dbReference type="Pfam" id="PF00691">
    <property type="entry name" value="OmpA"/>
    <property type="match status" value="1"/>
</dbReference>